<dbReference type="RefSeq" id="WP_069116761.1">
    <property type="nucleotide sequence ID" value="NZ_CP017015.1"/>
</dbReference>
<name>A0A1B3SL59_9MOLU</name>
<evidence type="ECO:0000256" key="1">
    <source>
        <dbReference type="SAM" id="Coils"/>
    </source>
</evidence>
<feature type="coiled-coil region" evidence="1">
    <location>
        <begin position="3"/>
        <end position="30"/>
    </location>
</feature>
<evidence type="ECO:0000313" key="2">
    <source>
        <dbReference type="EMBL" id="AOG60657.1"/>
    </source>
</evidence>
<reference evidence="2 3" key="1">
    <citation type="submission" date="2016-08" db="EMBL/GenBank/DDBJ databases">
        <title>Complete genome sequence of Spiroplasma helicoides TABS-2 (DSM 22551).</title>
        <authorList>
            <person name="Shen W.-Y."/>
            <person name="Lo W.-S."/>
            <person name="Lai Y.-C."/>
            <person name="Kuo C.-H."/>
        </authorList>
    </citation>
    <scope>NUCLEOTIDE SEQUENCE [LARGE SCALE GENOMIC DNA]</scope>
    <source>
        <strain evidence="2 3">TABS-2</strain>
    </source>
</reference>
<dbReference type="AlphaFoldDB" id="A0A1B3SL59"/>
<organism evidence="2 3">
    <name type="scientific">Spiroplasma helicoides</name>
    <dbReference type="NCBI Taxonomy" id="216938"/>
    <lineage>
        <taxon>Bacteria</taxon>
        <taxon>Bacillati</taxon>
        <taxon>Mycoplasmatota</taxon>
        <taxon>Mollicutes</taxon>
        <taxon>Entomoplasmatales</taxon>
        <taxon>Spiroplasmataceae</taxon>
        <taxon>Spiroplasma</taxon>
    </lineage>
</organism>
<sequence>MDNSDLLKRIAELEQELEIYKEKEDFYENGMASIQEMALIARKNSERIIARSVEIAFRIKDIMQKGLARINNNPNDYEKIVKEFLEENKELFELDSDKIQAMAKNIAEKVEKYDID</sequence>
<keyword evidence="1" id="KW-0175">Coiled coil</keyword>
<evidence type="ECO:0000313" key="3">
    <source>
        <dbReference type="Proteomes" id="UP000094378"/>
    </source>
</evidence>
<dbReference type="Proteomes" id="UP000094378">
    <property type="component" value="Chromosome"/>
</dbReference>
<accession>A0A1B3SL59</accession>
<dbReference type="KEGG" id="shj:SHELI_v1c07080"/>
<dbReference type="EMBL" id="CP017015">
    <property type="protein sequence ID" value="AOG60657.1"/>
    <property type="molecule type" value="Genomic_DNA"/>
</dbReference>
<dbReference type="OrthoDB" id="389627at2"/>
<keyword evidence="3" id="KW-1185">Reference proteome</keyword>
<gene>
    <name evidence="2" type="ORF">SHELI_v1c07080</name>
</gene>
<proteinExistence type="predicted"/>
<dbReference type="STRING" id="216938.SHELI_v1c07080"/>
<protein>
    <submittedName>
        <fullName evidence="2">Uncharacterized protein</fullName>
    </submittedName>
</protein>